<proteinExistence type="predicted"/>
<evidence type="ECO:0000313" key="1">
    <source>
        <dbReference type="EMBL" id="GAB1228039.1"/>
    </source>
</evidence>
<dbReference type="PANTHER" id="PTHR13593:SF113">
    <property type="entry name" value="SI:DKEY-266F7.9"/>
    <property type="match status" value="1"/>
</dbReference>
<gene>
    <name evidence="1" type="ORF">ENUP19_0370G0005</name>
</gene>
<dbReference type="SUPFAM" id="SSF51695">
    <property type="entry name" value="PLC-like phosphodiesterases"/>
    <property type="match status" value="1"/>
</dbReference>
<sequence>MSRLNDKSDWMGESNVLNLTIKEICLAGSHNCFSYNTKTQIKAAEPYDSFPIIMNGFVKDWSETQTLTIHQQLQEGVRYFDLRIQKFKDDIYTVHGLYCDLFVVILTQLSEFIWHHKKEVIILDINHIYNMNKEDNEKILEIISCLFNGISVECNPNNLNIPLEVLVTSNKRVFIFYDYPKEVKRVPYIWGQDFIHSYWPDRPTFQEVSQRILTDGMNWINNRRTGITILQIILTPTNKSIKSCYLSVSNSKSLKGVSYKVKENFFQFLHSKELESFPINILLLDFIQINDPFIQLCIERSIKASNEKRGH</sequence>
<reference evidence="1 2" key="1">
    <citation type="journal article" date="2019" name="PLoS Negl. Trop. Dis.">
        <title>Whole genome sequencing of Entamoeba nuttalli reveals mammalian host-related molecular signatures and a novel octapeptide-repeat surface protein.</title>
        <authorList>
            <person name="Tanaka M."/>
            <person name="Makiuchi T."/>
            <person name="Komiyama T."/>
            <person name="Shiina T."/>
            <person name="Osaki K."/>
            <person name="Tachibana H."/>
        </authorList>
    </citation>
    <scope>NUCLEOTIDE SEQUENCE [LARGE SCALE GENOMIC DNA]</scope>
    <source>
        <strain evidence="1 2">P19-061405</strain>
    </source>
</reference>
<accession>A0ABQ0DYU8</accession>
<dbReference type="Gene3D" id="3.20.20.190">
    <property type="entry name" value="Phosphatidylinositol (PI) phosphodiesterase"/>
    <property type="match status" value="1"/>
</dbReference>
<evidence type="ECO:0000313" key="2">
    <source>
        <dbReference type="Proteomes" id="UP001628156"/>
    </source>
</evidence>
<dbReference type="InterPro" id="IPR017946">
    <property type="entry name" value="PLC-like_Pdiesterase_TIM-brl"/>
</dbReference>
<organism evidence="1 2">
    <name type="scientific">Entamoeba nuttalli</name>
    <dbReference type="NCBI Taxonomy" id="412467"/>
    <lineage>
        <taxon>Eukaryota</taxon>
        <taxon>Amoebozoa</taxon>
        <taxon>Evosea</taxon>
        <taxon>Archamoebae</taxon>
        <taxon>Mastigamoebida</taxon>
        <taxon>Entamoebidae</taxon>
        <taxon>Entamoeba</taxon>
    </lineage>
</organism>
<dbReference type="EMBL" id="BAAFRS010000370">
    <property type="protein sequence ID" value="GAB1228039.1"/>
    <property type="molecule type" value="Genomic_DNA"/>
</dbReference>
<dbReference type="CDD" id="cd08616">
    <property type="entry name" value="PI-PLCXD1c"/>
    <property type="match status" value="1"/>
</dbReference>
<dbReference type="Proteomes" id="UP001628156">
    <property type="component" value="Unassembled WGS sequence"/>
</dbReference>
<keyword evidence="2" id="KW-1185">Reference proteome</keyword>
<dbReference type="PANTHER" id="PTHR13593">
    <property type="match status" value="1"/>
</dbReference>
<dbReference type="InterPro" id="IPR051057">
    <property type="entry name" value="PI-PLC_domain"/>
</dbReference>
<comment type="caution">
    <text evidence="1">The sequence shown here is derived from an EMBL/GenBank/DDBJ whole genome shotgun (WGS) entry which is preliminary data.</text>
</comment>
<name>A0ABQ0DYU8_9EUKA</name>
<dbReference type="Pfam" id="PF26146">
    <property type="entry name" value="PI-PLC_X"/>
    <property type="match status" value="1"/>
</dbReference>
<dbReference type="InterPro" id="IPR042158">
    <property type="entry name" value="PLCXD1/2/3"/>
</dbReference>
<evidence type="ECO:0008006" key="3">
    <source>
        <dbReference type="Google" id="ProtNLM"/>
    </source>
</evidence>
<protein>
    <recommendedName>
        <fullName evidence="3">Phosphatidylinositol-specific phospholipase C X domain-containing protein</fullName>
    </recommendedName>
</protein>